<dbReference type="Gene3D" id="3.30.505.10">
    <property type="entry name" value="SH2 domain"/>
    <property type="match status" value="2"/>
</dbReference>
<dbReference type="InterPro" id="IPR032706">
    <property type="entry name" value="Spt6_HHH"/>
</dbReference>
<dbReference type="InterPro" id="IPR035019">
    <property type="entry name" value="Spt6_SH2_N"/>
</dbReference>
<dbReference type="Gene3D" id="3.30.420.140">
    <property type="entry name" value="YqgF/RNase H-like domain"/>
    <property type="match status" value="1"/>
</dbReference>
<dbReference type="GO" id="GO:0034728">
    <property type="term" value="P:nucleosome organization"/>
    <property type="evidence" value="ECO:0007669"/>
    <property type="project" value="TreeGrafter"/>
</dbReference>
<dbReference type="Pfam" id="PF14633">
    <property type="entry name" value="SH2_2"/>
    <property type="match status" value="1"/>
</dbReference>
<dbReference type="CDD" id="cd09918">
    <property type="entry name" value="SH2_Nterm_SPT6_like"/>
    <property type="match status" value="1"/>
</dbReference>
<dbReference type="SUPFAM" id="SSF55550">
    <property type="entry name" value="SH2 domain"/>
    <property type="match status" value="1"/>
</dbReference>
<dbReference type="InterPro" id="IPR036860">
    <property type="entry name" value="SH2_dom_sf"/>
</dbReference>
<proteinExistence type="predicted"/>
<dbReference type="SMART" id="SM00343">
    <property type="entry name" value="ZnF_C2HC"/>
    <property type="match status" value="1"/>
</dbReference>
<comment type="caution">
    <text evidence="3">The sequence shown here is derived from an EMBL/GenBank/DDBJ whole genome shotgun (WGS) entry which is preliminary data.</text>
</comment>
<dbReference type="Gene3D" id="1.10.3500.10">
    <property type="entry name" value="Tex N-terminal region-like"/>
    <property type="match status" value="1"/>
</dbReference>
<dbReference type="GO" id="GO:0140673">
    <property type="term" value="P:transcription elongation-coupled chromatin remodeling"/>
    <property type="evidence" value="ECO:0007669"/>
    <property type="project" value="InterPro"/>
</dbReference>
<name>A0A0V0QMG7_PSEPJ</name>
<dbReference type="OrthoDB" id="343921at2759"/>
<dbReference type="EMBL" id="LDAU01000135">
    <property type="protein sequence ID" value="KRX03335.1"/>
    <property type="molecule type" value="Genomic_DNA"/>
</dbReference>
<dbReference type="PROSITE" id="PS50158">
    <property type="entry name" value="ZF_CCHC"/>
    <property type="match status" value="1"/>
</dbReference>
<dbReference type="Proteomes" id="UP000054937">
    <property type="component" value="Unassembled WGS sequence"/>
</dbReference>
<dbReference type="CDD" id="cd09928">
    <property type="entry name" value="SH2_Cterm_SPT6_like"/>
    <property type="match status" value="1"/>
</dbReference>
<keyword evidence="1" id="KW-0862">Zinc</keyword>
<dbReference type="InterPro" id="IPR037027">
    <property type="entry name" value="YqgF/RNaseH-like_dom_sf"/>
</dbReference>
<evidence type="ECO:0000313" key="4">
    <source>
        <dbReference type="Proteomes" id="UP000054937"/>
    </source>
</evidence>
<dbReference type="Gene3D" id="1.10.10.2740">
    <property type="entry name" value="Spt6, Death-like domain"/>
    <property type="match status" value="1"/>
</dbReference>
<evidence type="ECO:0000259" key="2">
    <source>
        <dbReference type="PROSITE" id="PS50158"/>
    </source>
</evidence>
<evidence type="ECO:0000313" key="3">
    <source>
        <dbReference type="EMBL" id="KRX03335.1"/>
    </source>
</evidence>
<dbReference type="PANTHER" id="PTHR10145:SF6">
    <property type="entry name" value="TRANSCRIPTION ELONGATION FACTOR SPT6"/>
    <property type="match status" value="1"/>
</dbReference>
<protein>
    <recommendedName>
        <fullName evidence="2">CCHC-type domain-containing protein</fullName>
    </recommendedName>
</protein>
<feature type="domain" description="CCHC-type" evidence="2">
    <location>
        <begin position="1021"/>
        <end position="1036"/>
    </location>
</feature>
<dbReference type="PANTHER" id="PTHR10145">
    <property type="entry name" value="TRANSCRIPTION ELONGATION FACTOR SPT6"/>
    <property type="match status" value="1"/>
</dbReference>
<dbReference type="GO" id="GO:0008270">
    <property type="term" value="F:zinc ion binding"/>
    <property type="evidence" value="ECO:0007669"/>
    <property type="project" value="UniProtKB-KW"/>
</dbReference>
<dbReference type="InParanoid" id="A0A0V0QMG7"/>
<dbReference type="InterPro" id="IPR017072">
    <property type="entry name" value="TF_Spt6"/>
</dbReference>
<keyword evidence="1" id="KW-0479">Metal-binding</keyword>
<organism evidence="3 4">
    <name type="scientific">Pseudocohnilembus persalinus</name>
    <name type="common">Ciliate</name>
    <dbReference type="NCBI Taxonomy" id="266149"/>
    <lineage>
        <taxon>Eukaryota</taxon>
        <taxon>Sar</taxon>
        <taxon>Alveolata</taxon>
        <taxon>Ciliophora</taxon>
        <taxon>Intramacronucleata</taxon>
        <taxon>Oligohymenophorea</taxon>
        <taxon>Scuticociliatia</taxon>
        <taxon>Philasterida</taxon>
        <taxon>Pseudocohnilembidae</taxon>
        <taxon>Pseudocohnilembus</taxon>
    </lineage>
</organism>
<dbReference type="InterPro" id="IPR035018">
    <property type="entry name" value="Spt6_SH2_C"/>
</dbReference>
<dbReference type="InterPro" id="IPR035420">
    <property type="entry name" value="Spt6_SH2"/>
</dbReference>
<dbReference type="GO" id="GO:0003676">
    <property type="term" value="F:nucleic acid binding"/>
    <property type="evidence" value="ECO:0007669"/>
    <property type="project" value="InterPro"/>
</dbReference>
<dbReference type="GO" id="GO:0042393">
    <property type="term" value="F:histone binding"/>
    <property type="evidence" value="ECO:0007669"/>
    <property type="project" value="TreeGrafter"/>
</dbReference>
<dbReference type="GO" id="GO:0008023">
    <property type="term" value="C:transcription elongation factor complex"/>
    <property type="evidence" value="ECO:0007669"/>
    <property type="project" value="TreeGrafter"/>
</dbReference>
<dbReference type="Gene3D" id="1.10.150.850">
    <property type="entry name" value="Spt6, helix-hairpin-helix domain"/>
    <property type="match status" value="1"/>
</dbReference>
<dbReference type="InterPro" id="IPR042066">
    <property type="entry name" value="Spt6_death-like"/>
</dbReference>
<keyword evidence="4" id="KW-1185">Reference proteome</keyword>
<reference evidence="3 4" key="1">
    <citation type="journal article" date="2015" name="Sci. Rep.">
        <title>Genome of the facultative scuticociliatosis pathogen Pseudocohnilembus persalinus provides insight into its virulence through horizontal gene transfer.</title>
        <authorList>
            <person name="Xiong J."/>
            <person name="Wang G."/>
            <person name="Cheng J."/>
            <person name="Tian M."/>
            <person name="Pan X."/>
            <person name="Warren A."/>
            <person name="Jiang C."/>
            <person name="Yuan D."/>
            <person name="Miao W."/>
        </authorList>
    </citation>
    <scope>NUCLEOTIDE SEQUENCE [LARGE SCALE GENOMIC DNA]</scope>
    <source>
        <strain evidence="3">36N120E</strain>
    </source>
</reference>
<dbReference type="AlphaFoldDB" id="A0A0V0QMG7"/>
<dbReference type="GO" id="GO:0031491">
    <property type="term" value="F:nucleosome binding"/>
    <property type="evidence" value="ECO:0007669"/>
    <property type="project" value="TreeGrafter"/>
</dbReference>
<gene>
    <name evidence="3" type="ORF">PPERSA_05693</name>
</gene>
<dbReference type="InterPro" id="IPR023323">
    <property type="entry name" value="Tex-like_dom_sf"/>
</dbReference>
<keyword evidence="1" id="KW-0863">Zinc-finger</keyword>
<evidence type="ECO:0000256" key="1">
    <source>
        <dbReference type="PROSITE-ProRule" id="PRU00047"/>
    </source>
</evidence>
<sequence>MDVLEELNLDNLWEIYELDLEWEKFKNLKDSCDQKYSEVSQLIDFDSQIQKSLEKSDDVEKQKQIEISKERNQLHKPPVDQYAPSYVIGHLQQKHPDIFNQDAVNGGLKILKYIAQFGAIELANYPIIRTFGYYQYKYRIRISTFPTEKGEKELDILHPLFIAKRLKKFPIKDLLFEGDRDRRNRDELNYVLLEKAEKLGLIKIKFHFQWEDPNNEKELDKENDEIYKQILGVYTSQDKEDKFQKDWDIMRQETISNLLGKYLYPKYKQQLKEELREFGQNQIIRNCSQKFYKQLKTGPHKANVNQTNKDKGKESVMSVVLTPNNHLVIVFVDKYGVEINKLTLKQIKPLLIVVAANDIKSTKIKEEMIEYRESKYKYTDWVTYGDDTIPQMIARRNKNNNMNSDSNQEYVEIALSLARYMQNPLSEILNLWSEDIRKNGCLLIPYHPLQDQVKLSKLKAEYEKQAVQAVNEVGIDINILVGFNHYQNQLQFISGLGPIKAYSLIQKINTKSGNSKIRSRKQMFFKEEKGEALMEATVFQNCNGFLKIEGDHPLDRTRIQYSDYSITQKICNDAQEEEEEEEQTGYKKKKEKKSSIYYTIEYTMANPQILKDLDYEGYAKHLAQVKKKENMIHLLNFIKTQLTIPFEDPRESYKEMSDDKLFYKLSKESPQSFKKWTVVSCQVNKILSENKMTVKISDNGLVGIVFQSRSSNKNLEQINFEKIFKRGDIIKCVVDKIHALEPHGMDERKEKISKNNLLTVNLTTYTRPDQYPNWAKATEELHPIIKDIANYIEIRPENDYPKLLNKVKQQTGRTVLRKINHPKYKQSNYSTAVEYLKDKENGEFVIRSSSQGPEYLTITWKFLDDCIVNLQIIQENSISQVAPIFKMNGQEFESLDEIIVSYIEPINSIMENIPQHHKFMKGSQNELENKLKDMKRNDPNTIHYLIGNFKHTQQYLVLLYCVREEFVTKEYIKVKPFGLLFHNNYYSNLNHLISWFKQNFQTEEYKKYIRKYKNPFQGIICTRCKQPGHAANNCTNQGASYYDNSYGHRNNRSRSRDRYH</sequence>
<dbReference type="Pfam" id="PF14635">
    <property type="entry name" value="HHH_7"/>
    <property type="match status" value="1"/>
</dbReference>
<dbReference type="InterPro" id="IPR001878">
    <property type="entry name" value="Znf_CCHC"/>
</dbReference>
<accession>A0A0V0QMG7</accession>